<dbReference type="EMBL" id="CP102848">
    <property type="protein sequence ID" value="UVF22863.1"/>
    <property type="molecule type" value="Genomic_DNA"/>
</dbReference>
<keyword evidence="2" id="KW-0614">Plasmid</keyword>
<reference evidence="2" key="1">
    <citation type="submission" date="2022-08" db="EMBL/GenBank/DDBJ databases">
        <title>Microvirga terrae sp. nov., isolated from soil.</title>
        <authorList>
            <person name="Kim K.H."/>
            <person name="Seo Y.L."/>
            <person name="Kim J.M."/>
            <person name="Lee J.K."/>
            <person name="Han D.M."/>
            <person name="Jeon C.O."/>
        </authorList>
    </citation>
    <scope>NUCLEOTIDE SEQUENCE</scope>
    <source>
        <strain evidence="2">R24</strain>
        <plasmid evidence="2">pR24_3</plasmid>
    </source>
</reference>
<evidence type="ECO:0000313" key="3">
    <source>
        <dbReference type="Proteomes" id="UP001017257"/>
    </source>
</evidence>
<dbReference type="RefSeq" id="WP_173946244.1">
    <property type="nucleotide sequence ID" value="NZ_CP102848.1"/>
</dbReference>
<feature type="compositionally biased region" description="Polar residues" evidence="1">
    <location>
        <begin position="14"/>
        <end position="28"/>
    </location>
</feature>
<feature type="region of interest" description="Disordered" evidence="1">
    <location>
        <begin position="1"/>
        <end position="29"/>
    </location>
</feature>
<name>A0ABY5S053_9HYPH</name>
<evidence type="ECO:0000256" key="1">
    <source>
        <dbReference type="SAM" id="MobiDB-lite"/>
    </source>
</evidence>
<keyword evidence="3" id="KW-1185">Reference proteome</keyword>
<dbReference type="Proteomes" id="UP001017257">
    <property type="component" value="Plasmid pR24_3"/>
</dbReference>
<proteinExistence type="predicted"/>
<organism evidence="2 3">
    <name type="scientific">Microvirga terrae</name>
    <dbReference type="NCBI Taxonomy" id="2740529"/>
    <lineage>
        <taxon>Bacteria</taxon>
        <taxon>Pseudomonadati</taxon>
        <taxon>Pseudomonadota</taxon>
        <taxon>Alphaproteobacteria</taxon>
        <taxon>Hyphomicrobiales</taxon>
        <taxon>Methylobacteriaceae</taxon>
        <taxon>Microvirga</taxon>
    </lineage>
</organism>
<gene>
    <name evidence="2" type="ORF">HPT29_028340</name>
</gene>
<sequence length="328" mass="33638">MSDNWFGGGGSGKPATSTQSPWEPTQQPLKDIMGTAGTLYNQYKNKSTLAPLNAYSKEALNQTRSLAAQGVPGLDAAYGAHSSLLSNNGMTSGMSQAAGILGGYAANNGMTSDLQEAAGYLKNFASGQYNEDPRLLATVERERNNALNAAKTRMGQSYGSAGMGAGFANAAAGATDQLMLQSNENARNRQLQSAGILGDMYQGAANRGLSAAGAMGSLYSQGADNMMGAMSMTGALNNLRYDPASRLASVGDYYQQRDQAKYDAKFDRLSQLSGFINPIAGMGKTTTATKATPSAAQGILGGAMAGNSLLGPWGAIGGGILGGLGAFS</sequence>
<feature type="compositionally biased region" description="Gly residues" evidence="1">
    <location>
        <begin position="1"/>
        <end position="12"/>
    </location>
</feature>
<evidence type="ECO:0000313" key="2">
    <source>
        <dbReference type="EMBL" id="UVF22863.1"/>
    </source>
</evidence>
<evidence type="ECO:0008006" key="4">
    <source>
        <dbReference type="Google" id="ProtNLM"/>
    </source>
</evidence>
<protein>
    <recommendedName>
        <fullName evidence="4">Tail fiber domain-containing protein</fullName>
    </recommendedName>
</protein>
<accession>A0ABY5S053</accession>
<geneLocation type="plasmid" evidence="2 3">
    <name>pR24_3</name>
</geneLocation>